<dbReference type="EMBL" id="JXTB01000053">
    <property type="protein sequence ID" value="PON70020.1"/>
    <property type="molecule type" value="Genomic_DNA"/>
</dbReference>
<accession>A0A2P5D9Q6</accession>
<name>A0A2P5D9Q6_PARAD</name>
<sequence>MQTWLVKKKVISIEFDEGWAFIQNGIKKLIKILEGTYNDQPNEQKLYNKYRVSLEEYLMLTHRVTFHYGEA</sequence>
<dbReference type="AlphaFoldDB" id="A0A2P5D9Q6"/>
<reference evidence="2" key="1">
    <citation type="submission" date="2016-06" db="EMBL/GenBank/DDBJ databases">
        <title>Parallel loss of symbiosis genes in relatives of nitrogen-fixing non-legume Parasponia.</title>
        <authorList>
            <person name="Van Velzen R."/>
            <person name="Holmer R."/>
            <person name="Bu F."/>
            <person name="Rutten L."/>
            <person name="Van Zeijl A."/>
            <person name="Liu W."/>
            <person name="Santuari L."/>
            <person name="Cao Q."/>
            <person name="Sharma T."/>
            <person name="Shen D."/>
            <person name="Roswanjaya Y."/>
            <person name="Wardhani T."/>
            <person name="Kalhor M.S."/>
            <person name="Jansen J."/>
            <person name="Van den Hoogen J."/>
            <person name="Gungor B."/>
            <person name="Hartog M."/>
            <person name="Hontelez J."/>
            <person name="Verver J."/>
            <person name="Yang W.-C."/>
            <person name="Schijlen E."/>
            <person name="Repin R."/>
            <person name="Schilthuizen M."/>
            <person name="Schranz E."/>
            <person name="Heidstra R."/>
            <person name="Miyata K."/>
            <person name="Fedorova E."/>
            <person name="Kohlen W."/>
            <person name="Bisseling T."/>
            <person name="Smit S."/>
            <person name="Geurts R."/>
        </authorList>
    </citation>
    <scope>NUCLEOTIDE SEQUENCE [LARGE SCALE GENOMIC DNA]</scope>
    <source>
        <strain evidence="2">cv. WU1-14</strain>
    </source>
</reference>
<evidence type="ECO:0000313" key="1">
    <source>
        <dbReference type="EMBL" id="PON70020.1"/>
    </source>
</evidence>
<organism evidence="1 2">
    <name type="scientific">Parasponia andersonii</name>
    <name type="common">Sponia andersonii</name>
    <dbReference type="NCBI Taxonomy" id="3476"/>
    <lineage>
        <taxon>Eukaryota</taxon>
        <taxon>Viridiplantae</taxon>
        <taxon>Streptophyta</taxon>
        <taxon>Embryophyta</taxon>
        <taxon>Tracheophyta</taxon>
        <taxon>Spermatophyta</taxon>
        <taxon>Magnoliopsida</taxon>
        <taxon>eudicotyledons</taxon>
        <taxon>Gunneridae</taxon>
        <taxon>Pentapetalae</taxon>
        <taxon>rosids</taxon>
        <taxon>fabids</taxon>
        <taxon>Rosales</taxon>
        <taxon>Cannabaceae</taxon>
        <taxon>Parasponia</taxon>
    </lineage>
</organism>
<protein>
    <submittedName>
        <fullName evidence="1">Uncharacterized protein</fullName>
    </submittedName>
</protein>
<proteinExistence type="predicted"/>
<keyword evidence="2" id="KW-1185">Reference proteome</keyword>
<dbReference type="Proteomes" id="UP000237105">
    <property type="component" value="Unassembled WGS sequence"/>
</dbReference>
<gene>
    <name evidence="1" type="ORF">PanWU01x14_084840</name>
</gene>
<comment type="caution">
    <text evidence="1">The sequence shown here is derived from an EMBL/GenBank/DDBJ whole genome shotgun (WGS) entry which is preliminary data.</text>
</comment>
<evidence type="ECO:0000313" key="2">
    <source>
        <dbReference type="Proteomes" id="UP000237105"/>
    </source>
</evidence>